<dbReference type="Pfam" id="PF00386">
    <property type="entry name" value="C1q"/>
    <property type="match status" value="1"/>
</dbReference>
<dbReference type="InterPro" id="IPR008983">
    <property type="entry name" value="Tumour_necrosis_fac-like_dom"/>
</dbReference>
<dbReference type="OMA" id="NAYDHLS"/>
<keyword evidence="2" id="KW-0964">Secreted</keyword>
<dbReference type="InterPro" id="IPR050822">
    <property type="entry name" value="Cerebellin_Synaptic_Org"/>
</dbReference>
<dbReference type="AlphaFoldDB" id="A0A2T7NEU0"/>
<comment type="subcellular location">
    <subcellularLocation>
        <location evidence="1">Secreted</location>
    </subcellularLocation>
</comment>
<keyword evidence="3 4" id="KW-0732">Signal</keyword>
<dbReference type="PANTHER" id="PTHR22923:SF116">
    <property type="entry name" value="C1Q DOMAIN-CONTAINING PROTEIN"/>
    <property type="match status" value="1"/>
</dbReference>
<comment type="caution">
    <text evidence="6">The sequence shown here is derived from an EMBL/GenBank/DDBJ whole genome shotgun (WGS) entry which is preliminary data.</text>
</comment>
<dbReference type="PROSITE" id="PS50871">
    <property type="entry name" value="C1Q"/>
    <property type="match status" value="1"/>
</dbReference>
<proteinExistence type="predicted"/>
<feature type="domain" description="C1q" evidence="5">
    <location>
        <begin position="77"/>
        <end position="206"/>
    </location>
</feature>
<accession>A0A2T7NEU0</accession>
<dbReference type="PANTHER" id="PTHR22923">
    <property type="entry name" value="CEREBELLIN-RELATED"/>
    <property type="match status" value="1"/>
</dbReference>
<dbReference type="Proteomes" id="UP000245119">
    <property type="component" value="Linkage Group LG13"/>
</dbReference>
<protein>
    <recommendedName>
        <fullName evidence="5">C1q domain-containing protein</fullName>
    </recommendedName>
</protein>
<evidence type="ECO:0000313" key="7">
    <source>
        <dbReference type="Proteomes" id="UP000245119"/>
    </source>
</evidence>
<dbReference type="GO" id="GO:0005576">
    <property type="term" value="C:extracellular region"/>
    <property type="evidence" value="ECO:0007669"/>
    <property type="project" value="UniProtKB-SubCell"/>
</dbReference>
<dbReference type="Gene3D" id="2.60.120.40">
    <property type="match status" value="1"/>
</dbReference>
<name>A0A2T7NEU0_POMCA</name>
<keyword evidence="7" id="KW-1185">Reference proteome</keyword>
<gene>
    <name evidence="6" type="ORF">C0Q70_20142</name>
</gene>
<evidence type="ECO:0000313" key="6">
    <source>
        <dbReference type="EMBL" id="PVD19652.1"/>
    </source>
</evidence>
<feature type="chain" id="PRO_5015682200" description="C1q domain-containing protein" evidence="4">
    <location>
        <begin position="22"/>
        <end position="206"/>
    </location>
</feature>
<reference evidence="6 7" key="1">
    <citation type="submission" date="2018-04" db="EMBL/GenBank/DDBJ databases">
        <title>The genome of golden apple snail Pomacea canaliculata provides insight into stress tolerance and invasive adaptation.</title>
        <authorList>
            <person name="Liu C."/>
            <person name="Liu B."/>
            <person name="Ren Y."/>
            <person name="Zhang Y."/>
            <person name="Wang H."/>
            <person name="Li S."/>
            <person name="Jiang F."/>
            <person name="Yin L."/>
            <person name="Zhang G."/>
            <person name="Qian W."/>
            <person name="Fan W."/>
        </authorList>
    </citation>
    <scope>NUCLEOTIDE SEQUENCE [LARGE SCALE GENOMIC DNA]</scope>
    <source>
        <strain evidence="6">SZHN2017</strain>
        <tissue evidence="6">Muscle</tissue>
    </source>
</reference>
<dbReference type="OrthoDB" id="6075430at2759"/>
<dbReference type="SMART" id="SM00110">
    <property type="entry name" value="C1Q"/>
    <property type="match status" value="1"/>
</dbReference>
<dbReference type="InterPro" id="IPR001073">
    <property type="entry name" value="C1q_dom"/>
</dbReference>
<evidence type="ECO:0000256" key="3">
    <source>
        <dbReference type="ARBA" id="ARBA00022729"/>
    </source>
</evidence>
<evidence type="ECO:0000259" key="5">
    <source>
        <dbReference type="PROSITE" id="PS50871"/>
    </source>
</evidence>
<evidence type="ECO:0000256" key="2">
    <source>
        <dbReference type="ARBA" id="ARBA00022525"/>
    </source>
</evidence>
<sequence>MTRNLLSTLPVLALCLWLCTAAPSRLVKRSDDLDPLEAVVSQLSQKVAGLEALQSSKADNAALLALQAQVQALQTVTAEHKVAFLARVDVDLVANAPIPFHAVDFNVGNAYDHLSGIFTAPHSGVYLLSTQMFPQFTGDVLVDIYKNGGILARMRVYDSALPTSESTSIIDHANAGDKYWVQVTVGGHVYAGVHSYFSGVIVFPDN</sequence>
<feature type="signal peptide" evidence="4">
    <location>
        <begin position="1"/>
        <end position="21"/>
    </location>
</feature>
<dbReference type="PRINTS" id="PR00007">
    <property type="entry name" value="COMPLEMNTC1Q"/>
</dbReference>
<dbReference type="EMBL" id="PZQS01000013">
    <property type="protein sequence ID" value="PVD19652.1"/>
    <property type="molecule type" value="Genomic_DNA"/>
</dbReference>
<organism evidence="6 7">
    <name type="scientific">Pomacea canaliculata</name>
    <name type="common">Golden apple snail</name>
    <dbReference type="NCBI Taxonomy" id="400727"/>
    <lineage>
        <taxon>Eukaryota</taxon>
        <taxon>Metazoa</taxon>
        <taxon>Spiralia</taxon>
        <taxon>Lophotrochozoa</taxon>
        <taxon>Mollusca</taxon>
        <taxon>Gastropoda</taxon>
        <taxon>Caenogastropoda</taxon>
        <taxon>Architaenioglossa</taxon>
        <taxon>Ampullarioidea</taxon>
        <taxon>Ampullariidae</taxon>
        <taxon>Pomacea</taxon>
    </lineage>
</organism>
<evidence type="ECO:0000256" key="1">
    <source>
        <dbReference type="ARBA" id="ARBA00004613"/>
    </source>
</evidence>
<evidence type="ECO:0000256" key="4">
    <source>
        <dbReference type="SAM" id="SignalP"/>
    </source>
</evidence>
<dbReference type="SUPFAM" id="SSF49842">
    <property type="entry name" value="TNF-like"/>
    <property type="match status" value="1"/>
</dbReference>